<feature type="transmembrane region" description="Helical" evidence="1">
    <location>
        <begin position="34"/>
        <end position="55"/>
    </location>
</feature>
<evidence type="ECO:0000256" key="1">
    <source>
        <dbReference type="SAM" id="Phobius"/>
    </source>
</evidence>
<proteinExistence type="predicted"/>
<protein>
    <submittedName>
        <fullName evidence="2">Uncharacterized protein</fullName>
    </submittedName>
</protein>
<dbReference type="EMBL" id="HBUF01361831">
    <property type="protein sequence ID" value="CAG6721215.1"/>
    <property type="molecule type" value="Transcribed_RNA"/>
</dbReference>
<keyword evidence="1" id="KW-0812">Transmembrane</keyword>
<reference evidence="2" key="1">
    <citation type="submission" date="2021-05" db="EMBL/GenBank/DDBJ databases">
        <authorList>
            <person name="Alioto T."/>
            <person name="Alioto T."/>
            <person name="Gomez Garrido J."/>
        </authorList>
    </citation>
    <scope>NUCLEOTIDE SEQUENCE</scope>
</reference>
<accession>A0A8D8VCV3</accession>
<keyword evidence="1" id="KW-0472">Membrane</keyword>
<keyword evidence="1" id="KW-1133">Transmembrane helix</keyword>
<organism evidence="2">
    <name type="scientific">Cacopsylla melanoneura</name>
    <dbReference type="NCBI Taxonomy" id="428564"/>
    <lineage>
        <taxon>Eukaryota</taxon>
        <taxon>Metazoa</taxon>
        <taxon>Ecdysozoa</taxon>
        <taxon>Arthropoda</taxon>
        <taxon>Hexapoda</taxon>
        <taxon>Insecta</taxon>
        <taxon>Pterygota</taxon>
        <taxon>Neoptera</taxon>
        <taxon>Paraneoptera</taxon>
        <taxon>Hemiptera</taxon>
        <taxon>Sternorrhyncha</taxon>
        <taxon>Psylloidea</taxon>
        <taxon>Psyllidae</taxon>
        <taxon>Psyllinae</taxon>
        <taxon>Cacopsylla</taxon>
    </lineage>
</organism>
<evidence type="ECO:0000313" key="2">
    <source>
        <dbReference type="EMBL" id="CAG6721215.1"/>
    </source>
</evidence>
<name>A0A8D8VCV3_9HEMI</name>
<dbReference type="AlphaFoldDB" id="A0A8D8VCV3"/>
<sequence length="100" mass="11963">MSSVYVNLNFLGNKKKLSISRSLFNYFFYYFDSIPPHITMVLFSGFLKILFMISLTNYEFLRTQYISNWKLVKSLTLHRLFEVKPKDTLIPYIHTVQNHT</sequence>